<dbReference type="InterPro" id="IPR023614">
    <property type="entry name" value="Porin_dom_sf"/>
</dbReference>
<dbReference type="AlphaFoldDB" id="A0A158I177"/>
<evidence type="ECO:0000256" key="11">
    <source>
        <dbReference type="SAM" id="SignalP"/>
    </source>
</evidence>
<feature type="signal peptide" evidence="11">
    <location>
        <begin position="1"/>
        <end position="20"/>
    </location>
</feature>
<evidence type="ECO:0000256" key="2">
    <source>
        <dbReference type="ARBA" id="ARBA00011233"/>
    </source>
</evidence>
<dbReference type="GO" id="GO:0046930">
    <property type="term" value="C:pore complex"/>
    <property type="evidence" value="ECO:0007669"/>
    <property type="project" value="UniProtKB-KW"/>
</dbReference>
<dbReference type="PANTHER" id="PTHR34501">
    <property type="entry name" value="PROTEIN YDDL-RELATED"/>
    <property type="match status" value="1"/>
</dbReference>
<evidence type="ECO:0000256" key="4">
    <source>
        <dbReference type="ARBA" id="ARBA00022452"/>
    </source>
</evidence>
<evidence type="ECO:0000256" key="10">
    <source>
        <dbReference type="ARBA" id="ARBA00023237"/>
    </source>
</evidence>
<feature type="chain" id="PRO_5007810623" evidence="11">
    <location>
        <begin position="21"/>
        <end position="392"/>
    </location>
</feature>
<dbReference type="InterPro" id="IPR001702">
    <property type="entry name" value="Porin_Gram-ve"/>
</dbReference>
<evidence type="ECO:0000259" key="12">
    <source>
        <dbReference type="Pfam" id="PF13609"/>
    </source>
</evidence>
<dbReference type="Gene3D" id="2.40.160.10">
    <property type="entry name" value="Porin"/>
    <property type="match status" value="1"/>
</dbReference>
<keyword evidence="4" id="KW-1134">Transmembrane beta strand</keyword>
<dbReference type="InterPro" id="IPR033900">
    <property type="entry name" value="Gram_neg_porin_domain"/>
</dbReference>
<keyword evidence="5" id="KW-0812">Transmembrane</keyword>
<keyword evidence="3" id="KW-0813">Transport</keyword>
<sequence length="392" mass="41440">MQKKIIALAVLGASIGVAHAQSSVTLYGLFDLGVNYTSNSGGKPQFNMSSGEQQGSRFGLKGLEDLGGGLKAIFLLENGFTANNGAFGQGGALWGRQAFVGLSNNRYGTVTLGRQYDSVAEYVAPFAAPDQWAGGVFAHAGDLDNENNNARTNNAIKYTSPELNGLAFGGMYSFGGVAGSVSRNQIFSGGLHYVSGSFRFAAAYLNIRDPNISYFGSNPNGISTGVVTNMADPIFSGYASASTQQTFSTALAYVYRATTFGLVYSRIKFSGLGNPTAGPIKLASGKNATPGTSGTFNNIESSLMYQFTPAFFGNAAYDYTNESGIGRSHYHTAAVGLDYFLSKRTDIYFLAVYQRAVGTNSQGVAAVAALNSLTASSSDKQTYIRISLRHKF</sequence>
<comment type="subunit">
    <text evidence="2">Homotrimer.</text>
</comment>
<dbReference type="PRINTS" id="PR00182">
    <property type="entry name" value="ECOLNEIPORIN"/>
</dbReference>
<keyword evidence="9" id="KW-0472">Membrane</keyword>
<keyword evidence="10" id="KW-0998">Cell outer membrane</keyword>
<dbReference type="PRINTS" id="PR00184">
    <property type="entry name" value="NEISSPPORIN"/>
</dbReference>
<dbReference type="Proteomes" id="UP000054893">
    <property type="component" value="Unassembled WGS sequence"/>
</dbReference>
<dbReference type="GO" id="GO:0009279">
    <property type="term" value="C:cell outer membrane"/>
    <property type="evidence" value="ECO:0007669"/>
    <property type="project" value="UniProtKB-SubCell"/>
</dbReference>
<dbReference type="GO" id="GO:0034220">
    <property type="term" value="P:monoatomic ion transmembrane transport"/>
    <property type="evidence" value="ECO:0007669"/>
    <property type="project" value="InterPro"/>
</dbReference>
<evidence type="ECO:0000313" key="14">
    <source>
        <dbReference type="Proteomes" id="UP000054893"/>
    </source>
</evidence>
<feature type="domain" description="Porin" evidence="12">
    <location>
        <begin position="7"/>
        <end position="352"/>
    </location>
</feature>
<dbReference type="EMBL" id="FCOC02000023">
    <property type="protein sequence ID" value="SAL49881.1"/>
    <property type="molecule type" value="Genomic_DNA"/>
</dbReference>
<dbReference type="CDD" id="cd00342">
    <property type="entry name" value="gram_neg_porins"/>
    <property type="match status" value="1"/>
</dbReference>
<evidence type="ECO:0000256" key="9">
    <source>
        <dbReference type="ARBA" id="ARBA00023136"/>
    </source>
</evidence>
<dbReference type="InterPro" id="IPR002299">
    <property type="entry name" value="Porin_Neis"/>
</dbReference>
<gene>
    <name evidence="13" type="ORF">AWB64_05246</name>
</gene>
<reference evidence="13 14" key="1">
    <citation type="submission" date="2016-01" db="EMBL/GenBank/DDBJ databases">
        <authorList>
            <person name="Oliw E.H."/>
        </authorList>
    </citation>
    <scope>NUCLEOTIDE SEQUENCE [LARGE SCALE GENOMIC DNA]</scope>
    <source>
        <strain evidence="13">LMG 22029</strain>
    </source>
</reference>
<evidence type="ECO:0000256" key="8">
    <source>
        <dbReference type="ARBA" id="ARBA00023114"/>
    </source>
</evidence>
<dbReference type="RefSeq" id="WP_060858255.1">
    <property type="nucleotide sequence ID" value="NZ_FCOC02000023.1"/>
</dbReference>
<proteinExistence type="predicted"/>
<dbReference type="Pfam" id="PF13609">
    <property type="entry name" value="Porin_4"/>
    <property type="match status" value="1"/>
</dbReference>
<evidence type="ECO:0000256" key="5">
    <source>
        <dbReference type="ARBA" id="ARBA00022692"/>
    </source>
</evidence>
<dbReference type="OrthoDB" id="8982743at2"/>
<dbReference type="SUPFAM" id="SSF56935">
    <property type="entry name" value="Porins"/>
    <property type="match status" value="1"/>
</dbReference>
<organism evidence="13 14">
    <name type="scientific">Caballeronia sordidicola</name>
    <name type="common">Burkholderia sordidicola</name>
    <dbReference type="NCBI Taxonomy" id="196367"/>
    <lineage>
        <taxon>Bacteria</taxon>
        <taxon>Pseudomonadati</taxon>
        <taxon>Pseudomonadota</taxon>
        <taxon>Betaproteobacteria</taxon>
        <taxon>Burkholderiales</taxon>
        <taxon>Burkholderiaceae</taxon>
        <taxon>Caballeronia</taxon>
    </lineage>
</organism>
<evidence type="ECO:0000256" key="1">
    <source>
        <dbReference type="ARBA" id="ARBA00004571"/>
    </source>
</evidence>
<evidence type="ECO:0000256" key="3">
    <source>
        <dbReference type="ARBA" id="ARBA00022448"/>
    </source>
</evidence>
<name>A0A158I177_CABSO</name>
<evidence type="ECO:0000313" key="13">
    <source>
        <dbReference type="EMBL" id="SAL49881.1"/>
    </source>
</evidence>
<evidence type="ECO:0000256" key="6">
    <source>
        <dbReference type="ARBA" id="ARBA00022729"/>
    </source>
</evidence>
<evidence type="ECO:0000256" key="7">
    <source>
        <dbReference type="ARBA" id="ARBA00023065"/>
    </source>
</evidence>
<dbReference type="PANTHER" id="PTHR34501:SF9">
    <property type="entry name" value="MAJOR OUTER MEMBRANE PROTEIN P.IA"/>
    <property type="match status" value="1"/>
</dbReference>
<protein>
    <submittedName>
        <fullName evidence="13">Outer membrane porin OpcP</fullName>
    </submittedName>
</protein>
<keyword evidence="6 11" id="KW-0732">Signal</keyword>
<comment type="subcellular location">
    <subcellularLocation>
        <location evidence="1">Cell outer membrane</location>
        <topology evidence="1">Multi-pass membrane protein</topology>
    </subcellularLocation>
</comment>
<dbReference type="InterPro" id="IPR050298">
    <property type="entry name" value="Gram-neg_bact_OMP"/>
</dbReference>
<accession>A0A158I177</accession>
<keyword evidence="8" id="KW-0626">Porin</keyword>
<dbReference type="GO" id="GO:0015288">
    <property type="term" value="F:porin activity"/>
    <property type="evidence" value="ECO:0007669"/>
    <property type="project" value="UniProtKB-KW"/>
</dbReference>
<keyword evidence="7" id="KW-0406">Ion transport</keyword>